<dbReference type="InterPro" id="IPR029063">
    <property type="entry name" value="SAM-dependent_MTases_sf"/>
</dbReference>
<dbReference type="AlphaFoldDB" id="A0AAE3VJ58"/>
<dbReference type="GO" id="GO:0016887">
    <property type="term" value="F:ATP hydrolysis activity"/>
    <property type="evidence" value="ECO:0007669"/>
    <property type="project" value="InterPro"/>
</dbReference>
<keyword evidence="5" id="KW-0067">ATP-binding</keyword>
<dbReference type="PANTHER" id="PTHR13779:SF7">
    <property type="entry name" value="ATPASE WRNIP1"/>
    <property type="match status" value="1"/>
</dbReference>
<dbReference type="RefSeq" id="WP_307264058.1">
    <property type="nucleotide sequence ID" value="NZ_JAUSVL010000001.1"/>
</dbReference>
<dbReference type="Gene3D" id="3.40.50.300">
    <property type="entry name" value="P-loop containing nucleotide triphosphate hydrolases"/>
    <property type="match status" value="1"/>
</dbReference>
<dbReference type="FunFam" id="3.40.50.300:FF:000345">
    <property type="entry name" value="AAA family ATPase"/>
    <property type="match status" value="1"/>
</dbReference>
<dbReference type="GO" id="GO:0017116">
    <property type="term" value="F:single-stranded DNA helicase activity"/>
    <property type="evidence" value="ECO:0007669"/>
    <property type="project" value="TreeGrafter"/>
</dbReference>
<organism evidence="7 8">
    <name type="scientific">Oligosphaera ethanolica</name>
    <dbReference type="NCBI Taxonomy" id="760260"/>
    <lineage>
        <taxon>Bacteria</taxon>
        <taxon>Pseudomonadati</taxon>
        <taxon>Lentisphaerota</taxon>
        <taxon>Oligosphaeria</taxon>
        <taxon>Oligosphaerales</taxon>
        <taxon>Oligosphaeraceae</taxon>
        <taxon>Oligosphaera</taxon>
    </lineage>
</organism>
<dbReference type="InterPro" id="IPR021886">
    <property type="entry name" value="MgsA_C"/>
</dbReference>
<dbReference type="GO" id="GO:0005524">
    <property type="term" value="F:ATP binding"/>
    <property type="evidence" value="ECO:0007669"/>
    <property type="project" value="UniProtKB-KW"/>
</dbReference>
<evidence type="ECO:0000313" key="7">
    <source>
        <dbReference type="EMBL" id="MDQ0291365.1"/>
    </source>
</evidence>
<evidence type="ECO:0000256" key="5">
    <source>
        <dbReference type="ARBA" id="ARBA00022840"/>
    </source>
</evidence>
<dbReference type="Pfam" id="PF12002">
    <property type="entry name" value="MgsA_C"/>
    <property type="match status" value="1"/>
</dbReference>
<dbReference type="EMBL" id="JAUSVL010000001">
    <property type="protein sequence ID" value="MDQ0291365.1"/>
    <property type="molecule type" value="Genomic_DNA"/>
</dbReference>
<dbReference type="SUPFAM" id="SSF52540">
    <property type="entry name" value="P-loop containing nucleoside triphosphate hydrolases"/>
    <property type="match status" value="1"/>
</dbReference>
<dbReference type="Gene3D" id="1.10.8.60">
    <property type="match status" value="1"/>
</dbReference>
<dbReference type="GO" id="GO:0006261">
    <property type="term" value="P:DNA-templated DNA replication"/>
    <property type="evidence" value="ECO:0007669"/>
    <property type="project" value="TreeGrafter"/>
</dbReference>
<keyword evidence="4" id="KW-0547">Nucleotide-binding</keyword>
<dbReference type="InterPro" id="IPR032423">
    <property type="entry name" value="AAA_assoc_2"/>
</dbReference>
<evidence type="ECO:0000313" key="8">
    <source>
        <dbReference type="Proteomes" id="UP001238163"/>
    </source>
</evidence>
<dbReference type="SUPFAM" id="SSF53335">
    <property type="entry name" value="S-adenosyl-L-methionine-dependent methyltransferases"/>
    <property type="match status" value="1"/>
</dbReference>
<comment type="similarity">
    <text evidence="2">Belongs to the AAA ATPase family. RarA/MGS1/WRNIP1 subfamily.</text>
</comment>
<dbReference type="GO" id="GO:0003677">
    <property type="term" value="F:DNA binding"/>
    <property type="evidence" value="ECO:0007669"/>
    <property type="project" value="InterPro"/>
</dbReference>
<dbReference type="NCBIfam" id="NF009883">
    <property type="entry name" value="PRK13341.1-4"/>
    <property type="match status" value="1"/>
</dbReference>
<evidence type="ECO:0000256" key="1">
    <source>
        <dbReference type="ARBA" id="ARBA00002393"/>
    </source>
</evidence>
<dbReference type="Pfam" id="PF00004">
    <property type="entry name" value="AAA"/>
    <property type="match status" value="1"/>
</dbReference>
<evidence type="ECO:0000259" key="6">
    <source>
        <dbReference type="SMART" id="SM00382"/>
    </source>
</evidence>
<dbReference type="Pfam" id="PF16193">
    <property type="entry name" value="AAA_assoc_2"/>
    <property type="match status" value="1"/>
</dbReference>
<dbReference type="InterPro" id="IPR008921">
    <property type="entry name" value="DNA_pol3_clamp-load_cplx_C"/>
</dbReference>
<evidence type="ECO:0000256" key="2">
    <source>
        <dbReference type="ARBA" id="ARBA00008959"/>
    </source>
</evidence>
<comment type="caution">
    <text evidence="7">The sequence shown here is derived from an EMBL/GenBank/DDBJ whole genome shotgun (WGS) entry which is preliminary data.</text>
</comment>
<keyword evidence="8" id="KW-1185">Reference proteome</keyword>
<dbReference type="SUPFAM" id="SSF48019">
    <property type="entry name" value="post-AAA+ oligomerization domain-like"/>
    <property type="match status" value="1"/>
</dbReference>
<evidence type="ECO:0000256" key="4">
    <source>
        <dbReference type="ARBA" id="ARBA00022741"/>
    </source>
</evidence>
<dbReference type="PANTHER" id="PTHR13779">
    <property type="entry name" value="WERNER HELICASE-INTERACTING PROTEIN 1 FAMILY MEMBER"/>
    <property type="match status" value="1"/>
</dbReference>
<dbReference type="Proteomes" id="UP001238163">
    <property type="component" value="Unassembled WGS sequence"/>
</dbReference>
<dbReference type="InterPro" id="IPR003959">
    <property type="entry name" value="ATPase_AAA_core"/>
</dbReference>
<gene>
    <name evidence="7" type="ORF">J3R75_003472</name>
</gene>
<dbReference type="GO" id="GO:0008047">
    <property type="term" value="F:enzyme activator activity"/>
    <property type="evidence" value="ECO:0007669"/>
    <property type="project" value="TreeGrafter"/>
</dbReference>
<dbReference type="NCBIfam" id="NF009881">
    <property type="entry name" value="PRK13341.1-2"/>
    <property type="match status" value="1"/>
</dbReference>
<dbReference type="FunFam" id="1.10.8.60:FF:000029">
    <property type="entry name" value="Replication-associated recombination protein A"/>
    <property type="match status" value="1"/>
</dbReference>
<evidence type="ECO:0000256" key="3">
    <source>
        <dbReference type="ARBA" id="ARBA00020776"/>
    </source>
</evidence>
<dbReference type="Gene3D" id="3.40.50.150">
    <property type="entry name" value="Vaccinia Virus protein VP39"/>
    <property type="match status" value="1"/>
</dbReference>
<dbReference type="CDD" id="cd18139">
    <property type="entry name" value="HLD_clamp_RarA"/>
    <property type="match status" value="1"/>
</dbReference>
<reference evidence="7" key="1">
    <citation type="submission" date="2023-07" db="EMBL/GenBank/DDBJ databases">
        <title>Genomic Encyclopedia of Type Strains, Phase IV (KMG-IV): sequencing the most valuable type-strain genomes for metagenomic binning, comparative biology and taxonomic classification.</title>
        <authorList>
            <person name="Goeker M."/>
        </authorList>
    </citation>
    <scope>NUCLEOTIDE SEQUENCE</scope>
    <source>
        <strain evidence="7">DSM 24202</strain>
    </source>
</reference>
<dbReference type="CDD" id="cd00009">
    <property type="entry name" value="AAA"/>
    <property type="match status" value="1"/>
</dbReference>
<comment type="function">
    <text evidence="1">DNA-dependent ATPase that plays important roles in cellular responses to stalled DNA replication processes.</text>
</comment>
<dbReference type="InterPro" id="IPR051314">
    <property type="entry name" value="AAA_ATPase_RarA/MGS1/WRNIP1"/>
</dbReference>
<dbReference type="Gene3D" id="1.10.3710.10">
    <property type="entry name" value="DNA polymerase III clamp loader subunits, C-terminal domain"/>
    <property type="match status" value="1"/>
</dbReference>
<dbReference type="InterPro" id="IPR003593">
    <property type="entry name" value="AAA+_ATPase"/>
</dbReference>
<sequence>MKSLFDHVREKKMKDEQPLAARMRPRTLDEYIGQEHILAPGRLLRRAIQADQMSSLIFYGPPGTGKTTLASVIANTTRSSFVTLNAVMAGIADLRDITTAAQRRLGEFQQRTILFIDEVHRWNKAQQDALLPWVENGTVILIGATTENPYFTVNRALVSRSRIFQLKPLTEEHIKAIVHQALLDPERGYGTRRVDIAEEALAHLAGVANGDARAALNAIELAVETTEPDAEGKVHIDMAVAEESIQRRAVLYDKEGDYHFDTISAFIKSMRGSDPDATLYWLAKMVYAGEDPRFIFRRMIIFASEDIGLADPHALPFVMAAAESFDRIGLPEGHFPLSHAALYCATAPKSNSVMGFFDAMKMVANEREGEVPNHLRDASRDKEGFGHGVGYQYPHAYRDHWVAQQYLPSSLQGKIFYEPGVIGFEKDLADVVRRRREIQLAALRENEQSLAPPEILSFSPVDKATERWLARAVDALGPQLAGIRERLFAVRRLQRHELVLDITADSGAFTWEALRQVPEGGVWSLVGNEQAAGVLRDQADNLPDLLRPQIVVGQPMVLPAMLAASTGEAITFDFVVGRNLFANVSEREALASVLAGLLRSAGSISLCENLPRRSQRLSEFLVGGVAGAGAVPGAVVPAALVERYRRAEEAVYNDAQDPVVNWDVAELEAALAAAGLKVHVELTHFHREQPVSMQQLARWFDGTPGSYGDRLQRHGLSDDDLLTSRQLLQRVFVAGPVTWTTTAAYIVASRGSVTQP</sequence>
<dbReference type="InterPro" id="IPR027417">
    <property type="entry name" value="P-loop_NTPase"/>
</dbReference>
<accession>A0AAE3VJ58</accession>
<name>A0AAE3VJ58_9BACT</name>
<dbReference type="Gene3D" id="1.20.272.10">
    <property type="match status" value="1"/>
</dbReference>
<protein>
    <recommendedName>
        <fullName evidence="3">Replication-associated recombination protein A</fullName>
    </recommendedName>
</protein>
<feature type="domain" description="AAA+ ATPase" evidence="6">
    <location>
        <begin position="52"/>
        <end position="169"/>
    </location>
</feature>
<proteinExistence type="inferred from homology"/>
<dbReference type="FunFam" id="1.20.272.10:FF:000001">
    <property type="entry name" value="Putative AAA family ATPase"/>
    <property type="match status" value="1"/>
</dbReference>
<dbReference type="GO" id="GO:0000731">
    <property type="term" value="P:DNA synthesis involved in DNA repair"/>
    <property type="evidence" value="ECO:0007669"/>
    <property type="project" value="TreeGrafter"/>
</dbReference>
<dbReference type="SMART" id="SM00382">
    <property type="entry name" value="AAA"/>
    <property type="match status" value="1"/>
</dbReference>